<dbReference type="OrthoDB" id="10251727at2759"/>
<dbReference type="EMBL" id="LCWF01000022">
    <property type="protein sequence ID" value="KKY27679.1"/>
    <property type="molecule type" value="Genomic_DNA"/>
</dbReference>
<feature type="compositionally biased region" description="Basic and acidic residues" evidence="1">
    <location>
        <begin position="352"/>
        <end position="393"/>
    </location>
</feature>
<feature type="compositionally biased region" description="Polar residues" evidence="1">
    <location>
        <begin position="1"/>
        <end position="10"/>
    </location>
</feature>
<dbReference type="InterPro" id="IPR023674">
    <property type="entry name" value="Ribosomal_uL1-like"/>
</dbReference>
<accession>A0A0G2EZY2</accession>
<evidence type="ECO:0000256" key="1">
    <source>
        <dbReference type="SAM" id="MobiDB-lite"/>
    </source>
</evidence>
<feature type="region of interest" description="Disordered" evidence="1">
    <location>
        <begin position="1"/>
        <end position="22"/>
    </location>
</feature>
<dbReference type="InterPro" id="IPR016095">
    <property type="entry name" value="Ribosomal_uL1_3-a/b-sand"/>
</dbReference>
<feature type="compositionally biased region" description="Acidic residues" evidence="1">
    <location>
        <begin position="55"/>
        <end position="65"/>
    </location>
</feature>
<dbReference type="AlphaFoldDB" id="A0A0G2EZY2"/>
<dbReference type="InterPro" id="IPR028364">
    <property type="entry name" value="Ribosomal_uL1/biogenesis"/>
</dbReference>
<dbReference type="CDD" id="cd00403">
    <property type="entry name" value="Ribosomal_L1"/>
    <property type="match status" value="1"/>
</dbReference>
<proteinExistence type="predicted"/>
<evidence type="ECO:0000313" key="3">
    <source>
        <dbReference type="Proteomes" id="UP000053317"/>
    </source>
</evidence>
<feature type="compositionally biased region" description="Basic and acidic residues" evidence="1">
    <location>
        <begin position="40"/>
        <end position="50"/>
    </location>
</feature>
<dbReference type="Pfam" id="PF00687">
    <property type="entry name" value="Ribosomal_L1"/>
    <property type="match status" value="1"/>
</dbReference>
<protein>
    <submittedName>
        <fullName evidence="2">Putative electron transfer flavoprotein alpha-subunit</fullName>
    </submittedName>
</protein>
<feature type="region of interest" description="Disordered" evidence="1">
    <location>
        <begin position="39"/>
        <end position="66"/>
    </location>
</feature>
<name>A0A0G2EZY2_PHACM</name>
<reference evidence="2 3" key="1">
    <citation type="submission" date="2015-05" db="EMBL/GenBank/DDBJ databases">
        <title>Distinctive expansion of gene families associated with plant cell wall degradation and secondary metabolism in the genomes of grapevine trunk pathogens.</title>
        <authorList>
            <person name="Lawrence D.P."/>
            <person name="Travadon R."/>
            <person name="Rolshausen P.E."/>
            <person name="Baumgartner K."/>
        </authorList>
    </citation>
    <scope>NUCLEOTIDE SEQUENCE [LARGE SCALE GENOMIC DNA]</scope>
    <source>
        <strain evidence="2">UCRPC4</strain>
    </source>
</reference>
<evidence type="ECO:0000313" key="2">
    <source>
        <dbReference type="EMBL" id="KKY27679.1"/>
    </source>
</evidence>
<sequence length="393" mass="43578">MAPNTSVTVQKRSDTPYQLDPDQTLRASSALLQHLKKEAKRLEEASEKKNLLAGNDDDSDEESPADETPIWLQLTTKQHMVDKNRLKPGKITVPHSLHTSPALSICLIAADPQRAVKDVVANPAFPTDLSSKITKIIGFSKLKARYHTFESRRQLLNEHDVFLADDRIVLRLIETLGKVFYKSHGKRPIPIRIAGVEKDDSGKTIKPEKKKLGVPKKREDQYAAVASPEVVAKEIQKTLACIPIALKPGASAAVKVGKTSLSPAQLSENIEAVVTALVDRYIVKGWRNVKSIHIKGPNTVAMPIWLTDELWTDGNQDVLEGAVNEAEEGVRGIEASTNGTDERGQKRKSKHRLEGDKDRGKRSKAEEKRLEDKARDAARMEKLRGLKEKALAE</sequence>
<dbReference type="Gene3D" id="3.30.190.20">
    <property type="match status" value="1"/>
</dbReference>
<dbReference type="Gene3D" id="3.40.50.790">
    <property type="match status" value="1"/>
</dbReference>
<comment type="caution">
    <text evidence="2">The sequence shown here is derived from an EMBL/GenBank/DDBJ whole genome shotgun (WGS) entry which is preliminary data.</text>
</comment>
<organism evidence="2 3">
    <name type="scientific">Phaeomoniella chlamydospora</name>
    <name type="common">Phaeoacremonium chlamydosporum</name>
    <dbReference type="NCBI Taxonomy" id="158046"/>
    <lineage>
        <taxon>Eukaryota</taxon>
        <taxon>Fungi</taxon>
        <taxon>Dikarya</taxon>
        <taxon>Ascomycota</taxon>
        <taxon>Pezizomycotina</taxon>
        <taxon>Eurotiomycetes</taxon>
        <taxon>Chaetothyriomycetidae</taxon>
        <taxon>Phaeomoniellales</taxon>
        <taxon>Phaeomoniellaceae</taxon>
        <taxon>Phaeomoniella</taxon>
    </lineage>
</organism>
<gene>
    <name evidence="2" type="ORF">UCRPC4_g00913</name>
</gene>
<feature type="region of interest" description="Disordered" evidence="1">
    <location>
        <begin position="333"/>
        <end position="393"/>
    </location>
</feature>
<reference evidence="2 3" key="2">
    <citation type="submission" date="2015-05" db="EMBL/GenBank/DDBJ databases">
        <authorList>
            <person name="Morales-Cruz A."/>
            <person name="Amrine K.C."/>
            <person name="Cantu D."/>
        </authorList>
    </citation>
    <scope>NUCLEOTIDE SEQUENCE [LARGE SCALE GENOMIC DNA]</scope>
    <source>
        <strain evidence="2">UCRPC4</strain>
    </source>
</reference>
<dbReference type="Proteomes" id="UP000053317">
    <property type="component" value="Unassembled WGS sequence"/>
</dbReference>
<dbReference type="SUPFAM" id="SSF56808">
    <property type="entry name" value="Ribosomal protein L1"/>
    <property type="match status" value="1"/>
</dbReference>
<keyword evidence="3" id="KW-1185">Reference proteome</keyword>